<dbReference type="InterPro" id="IPR029016">
    <property type="entry name" value="GAF-like_dom_sf"/>
</dbReference>
<accession>A0A518BJY3</accession>
<evidence type="ECO:0000259" key="4">
    <source>
        <dbReference type="SMART" id="SM00331"/>
    </source>
</evidence>
<name>A0A518BJY3_9BACT</name>
<dbReference type="InterPro" id="IPR036457">
    <property type="entry name" value="PPM-type-like_dom_sf"/>
</dbReference>
<dbReference type="Pfam" id="PF07228">
    <property type="entry name" value="SpoIIE"/>
    <property type="match status" value="1"/>
</dbReference>
<evidence type="ECO:0000313" key="6">
    <source>
        <dbReference type="Proteomes" id="UP000316921"/>
    </source>
</evidence>
<evidence type="ECO:0000256" key="2">
    <source>
        <dbReference type="SAM" id="MobiDB-lite"/>
    </source>
</evidence>
<dbReference type="SUPFAM" id="SSF55781">
    <property type="entry name" value="GAF domain-like"/>
    <property type="match status" value="1"/>
</dbReference>
<dbReference type="InterPro" id="IPR003018">
    <property type="entry name" value="GAF"/>
</dbReference>
<dbReference type="KEGG" id="pbap:Pla133_23650"/>
<dbReference type="InterPro" id="IPR052016">
    <property type="entry name" value="Bact_Sigma-Reg"/>
</dbReference>
<feature type="domain" description="GAF" evidence="3">
    <location>
        <begin position="65"/>
        <end position="222"/>
    </location>
</feature>
<reference evidence="5 6" key="1">
    <citation type="submission" date="2019-02" db="EMBL/GenBank/DDBJ databases">
        <title>Deep-cultivation of Planctomycetes and their phenomic and genomic characterization uncovers novel biology.</title>
        <authorList>
            <person name="Wiegand S."/>
            <person name="Jogler M."/>
            <person name="Boedeker C."/>
            <person name="Pinto D."/>
            <person name="Vollmers J."/>
            <person name="Rivas-Marin E."/>
            <person name="Kohn T."/>
            <person name="Peeters S.H."/>
            <person name="Heuer A."/>
            <person name="Rast P."/>
            <person name="Oberbeckmann S."/>
            <person name="Bunk B."/>
            <person name="Jeske O."/>
            <person name="Meyerdierks A."/>
            <person name="Storesund J.E."/>
            <person name="Kallscheuer N."/>
            <person name="Luecker S."/>
            <person name="Lage O.M."/>
            <person name="Pohl T."/>
            <person name="Merkel B.J."/>
            <person name="Hornburger P."/>
            <person name="Mueller R.-W."/>
            <person name="Bruemmer F."/>
            <person name="Labrenz M."/>
            <person name="Spormann A.M."/>
            <person name="Op den Camp H."/>
            <person name="Overmann J."/>
            <person name="Amann R."/>
            <person name="Jetten M.S.M."/>
            <person name="Mascher T."/>
            <person name="Medema M.H."/>
            <person name="Devos D.P."/>
            <person name="Kaster A.-K."/>
            <person name="Ovreas L."/>
            <person name="Rohde M."/>
            <person name="Galperin M.Y."/>
            <person name="Jogler C."/>
        </authorList>
    </citation>
    <scope>NUCLEOTIDE SEQUENCE [LARGE SCALE GENOMIC DNA]</scope>
    <source>
        <strain evidence="5 6">Pla133</strain>
    </source>
</reference>
<dbReference type="AlphaFoldDB" id="A0A518BJY3"/>
<evidence type="ECO:0000256" key="1">
    <source>
        <dbReference type="ARBA" id="ARBA00022801"/>
    </source>
</evidence>
<proteinExistence type="predicted"/>
<dbReference type="RefSeq" id="WP_145065314.1">
    <property type="nucleotide sequence ID" value="NZ_CP036287.1"/>
</dbReference>
<dbReference type="Gene3D" id="3.60.40.10">
    <property type="entry name" value="PPM-type phosphatase domain"/>
    <property type="match status" value="1"/>
</dbReference>
<keyword evidence="6" id="KW-1185">Reference proteome</keyword>
<dbReference type="Pfam" id="PF13185">
    <property type="entry name" value="GAF_2"/>
    <property type="match status" value="1"/>
</dbReference>
<dbReference type="InterPro" id="IPR001932">
    <property type="entry name" value="PPM-type_phosphatase-like_dom"/>
</dbReference>
<dbReference type="EC" id="3.1.3.3" evidence="5"/>
<keyword evidence="1 5" id="KW-0378">Hydrolase</keyword>
<evidence type="ECO:0000313" key="5">
    <source>
        <dbReference type="EMBL" id="QDU67286.1"/>
    </source>
</evidence>
<feature type="domain" description="PPM-type phosphatase" evidence="4">
    <location>
        <begin position="245"/>
        <end position="465"/>
    </location>
</feature>
<dbReference type="GO" id="GO:0016791">
    <property type="term" value="F:phosphatase activity"/>
    <property type="evidence" value="ECO:0007669"/>
    <property type="project" value="TreeGrafter"/>
</dbReference>
<gene>
    <name evidence="5" type="primary">rsbU_1</name>
    <name evidence="5" type="ORF">Pla133_23650</name>
</gene>
<dbReference type="PANTHER" id="PTHR43156:SF2">
    <property type="entry name" value="STAGE II SPORULATION PROTEIN E"/>
    <property type="match status" value="1"/>
</dbReference>
<organism evidence="5 6">
    <name type="scientific">Engelhardtia mirabilis</name>
    <dbReference type="NCBI Taxonomy" id="2528011"/>
    <lineage>
        <taxon>Bacteria</taxon>
        <taxon>Pseudomonadati</taxon>
        <taxon>Planctomycetota</taxon>
        <taxon>Planctomycetia</taxon>
        <taxon>Planctomycetia incertae sedis</taxon>
        <taxon>Engelhardtia</taxon>
    </lineage>
</organism>
<dbReference type="SUPFAM" id="SSF81606">
    <property type="entry name" value="PP2C-like"/>
    <property type="match status" value="1"/>
</dbReference>
<dbReference type="Gene3D" id="3.30.450.40">
    <property type="match status" value="1"/>
</dbReference>
<feature type="region of interest" description="Disordered" evidence="2">
    <location>
        <begin position="1"/>
        <end position="34"/>
    </location>
</feature>
<protein>
    <submittedName>
        <fullName evidence="5">Phosphoserine phosphatase RsbU</fullName>
        <ecNumber evidence="5">3.1.3.3</ecNumber>
    </submittedName>
</protein>
<dbReference type="PANTHER" id="PTHR43156">
    <property type="entry name" value="STAGE II SPORULATION PROTEIN E-RELATED"/>
    <property type="match status" value="1"/>
</dbReference>
<sequence length="466" mass="50288">MFFRRKKTVPLEGADGDSKGRGAASEPAVSADSATTQFLTGDQEADRRSVQVLLEAIARVSEARDVDALLLEMVDRSIEVTGAERGILILEHEGELLARVARAKDGIDLDQDVRFSTSIAKRVLDEVQALKATVQSDSEALELGKSVFDLKLRAVMCVPLAPPPSADGRFRPRPKGVLYVDSRAATRQFKQRDLALFAALAQQITIAMANAELHLDSLEKVRLEQSLELASAIQSDLMPAVPTWDGGFDVHGWYRPAERAAGDFYDFVKARGGALAAVVGDVTGHGIGPALITASAQSGLKSYLRVIDDLGEVLTMLNQDLSERIDDGRFLTLFVGLLSPDGTVQVVNAGHQPPLLWRAGAERCIELGRHGPAIGMIDDEQYKVGEVITMESGDALLAYTDGATEVRDASRPDGYLGREGLGELFVECMVAGRDAQSTVLHLAERTLEMNGGGNDDDVTLLVVRRL</sequence>
<dbReference type="SMART" id="SM00065">
    <property type="entry name" value="GAF"/>
    <property type="match status" value="1"/>
</dbReference>
<dbReference type="EMBL" id="CP036287">
    <property type="protein sequence ID" value="QDU67286.1"/>
    <property type="molecule type" value="Genomic_DNA"/>
</dbReference>
<evidence type="ECO:0000259" key="3">
    <source>
        <dbReference type="SMART" id="SM00065"/>
    </source>
</evidence>
<dbReference type="SMART" id="SM00331">
    <property type="entry name" value="PP2C_SIG"/>
    <property type="match status" value="1"/>
</dbReference>
<dbReference type="Proteomes" id="UP000316921">
    <property type="component" value="Chromosome"/>
</dbReference>